<keyword evidence="2" id="KW-0539">Nucleus</keyword>
<dbReference type="Proteomes" id="UP000559027">
    <property type="component" value="Unassembled WGS sequence"/>
</dbReference>
<gene>
    <name evidence="5" type="ORF">D9756_000335</name>
</gene>
<dbReference type="InterPro" id="IPR029063">
    <property type="entry name" value="SAM-dependent_MTases_sf"/>
</dbReference>
<dbReference type="Gene3D" id="3.10.590.10">
    <property type="entry name" value="ph1033 like domains"/>
    <property type="match status" value="1"/>
</dbReference>
<evidence type="ECO:0000256" key="3">
    <source>
        <dbReference type="SAM" id="MobiDB-lite"/>
    </source>
</evidence>
<evidence type="ECO:0000259" key="4">
    <source>
        <dbReference type="Pfam" id="PF01878"/>
    </source>
</evidence>
<evidence type="ECO:0000313" key="6">
    <source>
        <dbReference type="Proteomes" id="UP000559027"/>
    </source>
</evidence>
<keyword evidence="6" id="KW-1185">Reference proteome</keyword>
<feature type="region of interest" description="Disordered" evidence="3">
    <location>
        <begin position="263"/>
        <end position="360"/>
    </location>
</feature>
<dbReference type="SUPFAM" id="SSF53335">
    <property type="entry name" value="S-adenosyl-L-methionine-dependent methyltransferases"/>
    <property type="match status" value="1"/>
</dbReference>
<comment type="caution">
    <text evidence="5">The sequence shown here is derived from an EMBL/GenBank/DDBJ whole genome shotgun (WGS) entry which is preliminary data.</text>
</comment>
<comment type="subcellular location">
    <subcellularLocation>
        <location evidence="1">Nucleus</location>
    </subcellularLocation>
</comment>
<organism evidence="5 6">
    <name type="scientific">Leucocoprinus leucothites</name>
    <dbReference type="NCBI Taxonomy" id="201217"/>
    <lineage>
        <taxon>Eukaryota</taxon>
        <taxon>Fungi</taxon>
        <taxon>Dikarya</taxon>
        <taxon>Basidiomycota</taxon>
        <taxon>Agaricomycotina</taxon>
        <taxon>Agaricomycetes</taxon>
        <taxon>Agaricomycetidae</taxon>
        <taxon>Agaricales</taxon>
        <taxon>Agaricineae</taxon>
        <taxon>Agaricaceae</taxon>
        <taxon>Leucocoprinus</taxon>
    </lineage>
</organism>
<dbReference type="InterPro" id="IPR052181">
    <property type="entry name" value="5hmC_binding"/>
</dbReference>
<dbReference type="CDD" id="cd21133">
    <property type="entry name" value="EVE"/>
    <property type="match status" value="1"/>
</dbReference>
<name>A0A8H5LP14_9AGAR</name>
<dbReference type="InterPro" id="IPR002740">
    <property type="entry name" value="EVE_domain"/>
</dbReference>
<dbReference type="FunFam" id="3.10.590.10:FF:000006">
    <property type="entry name" value="Chromosome 7, whole genome shotgun sequence"/>
    <property type="match status" value="1"/>
</dbReference>
<dbReference type="GO" id="GO:0005634">
    <property type="term" value="C:nucleus"/>
    <property type="evidence" value="ECO:0007669"/>
    <property type="project" value="UniProtKB-SubCell"/>
</dbReference>
<feature type="domain" description="EVE" evidence="4">
    <location>
        <begin position="81"/>
        <end position="253"/>
    </location>
</feature>
<reference evidence="5 6" key="1">
    <citation type="journal article" date="2020" name="ISME J.">
        <title>Uncovering the hidden diversity of litter-decomposition mechanisms in mushroom-forming fungi.</title>
        <authorList>
            <person name="Floudas D."/>
            <person name="Bentzer J."/>
            <person name="Ahren D."/>
            <person name="Johansson T."/>
            <person name="Persson P."/>
            <person name="Tunlid A."/>
        </authorList>
    </citation>
    <scope>NUCLEOTIDE SEQUENCE [LARGE SCALE GENOMIC DNA]</scope>
    <source>
        <strain evidence="5 6">CBS 146.42</strain>
    </source>
</reference>
<dbReference type="AlphaFoldDB" id="A0A8H5LP14"/>
<dbReference type="SUPFAM" id="SSF88697">
    <property type="entry name" value="PUA domain-like"/>
    <property type="match status" value="1"/>
</dbReference>
<evidence type="ECO:0000256" key="2">
    <source>
        <dbReference type="ARBA" id="ARBA00023242"/>
    </source>
</evidence>
<evidence type="ECO:0000313" key="5">
    <source>
        <dbReference type="EMBL" id="KAF5364178.1"/>
    </source>
</evidence>
<feature type="compositionally biased region" description="Basic residues" evidence="3">
    <location>
        <begin position="282"/>
        <end position="295"/>
    </location>
</feature>
<dbReference type="Pfam" id="PF01878">
    <property type="entry name" value="EVE"/>
    <property type="match status" value="1"/>
</dbReference>
<evidence type="ECO:0000256" key="1">
    <source>
        <dbReference type="ARBA" id="ARBA00004123"/>
    </source>
</evidence>
<dbReference type="InterPro" id="IPR047197">
    <property type="entry name" value="THYN1-like_EVE"/>
</dbReference>
<proteinExistence type="predicted"/>
<dbReference type="Gene3D" id="3.40.50.150">
    <property type="entry name" value="Vaccinia Virus protein VP39"/>
    <property type="match status" value="2"/>
</dbReference>
<sequence>MPKFRGAHSLSQTLVSRLCSTSWKSHPGIRSRTQTSEFTRGLKCVSKRPVSASLTRILASNSNSSSRLFGTTHHRPVMSAKYWLLKAEPDSRIVKGKDVKFSVDDFERVNTSPWEGVRNYEARNLMKEMEVGEKAVFYHSNCKSPGIAAFAEVAKPAYPDYTAWDASHPYYDPKSDKDKPRWYMVDLKFTARAEHFIPLALLRYIADTAADELPAGIKYIGEDGVKAIQNMGLVTRGRLSVQRVEAKAWDTIHLLANNGGWADIDLKPRKKPTKASTVAKSSSKHTKIAIKKHKSMVPVSGEDGDDSPLSSLDSGSEQEKPGSPAVTVMTTVSRKRKVPPENDTTNNNAPRRSRRHKGEEQLELVSSWTVPDDRPECFLLDCCVDGKKGWPVLGPALTHAVVVFPSVFMFTNIVAQSESINSISQNRLLKAGVTFFVTNLLTRRVWPHLTLLRNISESQIFLTLAGLALSVFIFELNFSSGAAKPKKRGKELAPKSSLSPFQIKSSLLVAFAALWLILSPKLANPILPHPLPETFTHPTGKLQIHSAVQSVTGLIEVGETLPPLDGEEDSMHSARYLRADHSLLGGVWMRDRAITLDDEPFVRDAYGTKLGDTVYSTFVLQEAARLVDSTETGKTGKWKNALTIGLGTGFSTNAFIRHGLNTTIVEIDPAVYDAARTWFGLSDPGPGMSFLKMLAGVPEHIFTTEFWGNLKQIMNVEGILVVNFAGITNSDSSKMILHTLEHNFKQCRAFHDWMKTLEEDRYSDEFINIVFFCTNSNAPLAFRKPNRSDYLGSNLRKYIFQSLDTREVNLAFIRETNPEKIEKYILTDKYNPLGNLQRKQGFHHWEGKLFDLIY</sequence>
<dbReference type="OrthoDB" id="2016285at2759"/>
<accession>A0A8H5LP14</accession>
<dbReference type="PANTHER" id="PTHR14087">
    <property type="entry name" value="THYMOCYTE NUCLEAR PROTEIN 1"/>
    <property type="match status" value="1"/>
</dbReference>
<dbReference type="PANTHER" id="PTHR14087:SF7">
    <property type="entry name" value="THYMOCYTE NUCLEAR PROTEIN 1"/>
    <property type="match status" value="1"/>
</dbReference>
<protein>
    <recommendedName>
        <fullName evidence="4">EVE domain-containing protein</fullName>
    </recommendedName>
</protein>
<dbReference type="EMBL" id="JAACJO010000001">
    <property type="protein sequence ID" value="KAF5364178.1"/>
    <property type="molecule type" value="Genomic_DNA"/>
</dbReference>
<dbReference type="InterPro" id="IPR015947">
    <property type="entry name" value="PUA-like_sf"/>
</dbReference>